<feature type="domain" description="DUF6570" evidence="1">
    <location>
        <begin position="117"/>
        <end position="162"/>
    </location>
</feature>
<reference evidence="2" key="1">
    <citation type="submission" date="2023-04" db="EMBL/GenBank/DDBJ databases">
        <title>Phytophthora lilii NBRC 32176.</title>
        <authorList>
            <person name="Ichikawa N."/>
            <person name="Sato H."/>
            <person name="Tonouchi N."/>
        </authorList>
    </citation>
    <scope>NUCLEOTIDE SEQUENCE</scope>
    <source>
        <strain evidence="2">NBRC 32176</strain>
    </source>
</reference>
<evidence type="ECO:0000313" key="2">
    <source>
        <dbReference type="EMBL" id="GMF31932.1"/>
    </source>
</evidence>
<protein>
    <submittedName>
        <fullName evidence="2">Unnamed protein product</fullName>
    </submittedName>
</protein>
<sequence>MTASQATSSSAVELGAEGPDECVCAVCDRVTLRQETRRVDDSDWKYMDQMKKYVKVSQRVKIPDKITAQYRSPSHLPGLDGMLVSPRGIHCYMDDRKMPRAWFLICCECDGSIKECKLPKFSIANGFYVGRLDQHLQNLTLSERLMTQLSSVVASTRVMRGGRHRLWWSTISWNVDDDDDQLDEGMNKEQENVRGANDDVPVVEEKDESKIIERRMGMGLADALTTAVV</sequence>
<evidence type="ECO:0000259" key="1">
    <source>
        <dbReference type="Pfam" id="PF20209"/>
    </source>
</evidence>
<dbReference type="Pfam" id="PF20209">
    <property type="entry name" value="DUF6570"/>
    <property type="match status" value="1"/>
</dbReference>
<evidence type="ECO:0000313" key="3">
    <source>
        <dbReference type="Proteomes" id="UP001165083"/>
    </source>
</evidence>
<organism evidence="2 3">
    <name type="scientific">Phytophthora lilii</name>
    <dbReference type="NCBI Taxonomy" id="2077276"/>
    <lineage>
        <taxon>Eukaryota</taxon>
        <taxon>Sar</taxon>
        <taxon>Stramenopiles</taxon>
        <taxon>Oomycota</taxon>
        <taxon>Peronosporomycetes</taxon>
        <taxon>Peronosporales</taxon>
        <taxon>Peronosporaceae</taxon>
        <taxon>Phytophthora</taxon>
    </lineage>
</organism>
<dbReference type="OrthoDB" id="129443at2759"/>
<comment type="caution">
    <text evidence="2">The sequence shown here is derived from an EMBL/GenBank/DDBJ whole genome shotgun (WGS) entry which is preliminary data.</text>
</comment>
<keyword evidence="3" id="KW-1185">Reference proteome</keyword>
<name>A0A9W6X5H7_9STRA</name>
<dbReference type="InterPro" id="IPR046700">
    <property type="entry name" value="DUF6570"/>
</dbReference>
<proteinExistence type="predicted"/>
<accession>A0A9W6X5H7</accession>
<dbReference type="Proteomes" id="UP001165083">
    <property type="component" value="Unassembled WGS sequence"/>
</dbReference>
<dbReference type="AlphaFoldDB" id="A0A9W6X5H7"/>
<dbReference type="EMBL" id="BSXW01000943">
    <property type="protein sequence ID" value="GMF31932.1"/>
    <property type="molecule type" value="Genomic_DNA"/>
</dbReference>
<gene>
    <name evidence="2" type="ORF">Plil01_001365800</name>
</gene>